<evidence type="ECO:0000313" key="1">
    <source>
        <dbReference type="EMBL" id="KAI4824242.1"/>
    </source>
</evidence>
<name>A0ACB9XDA9_CHAAC</name>
<sequence>MLSLLPVFEKEASERREGRNHGDRPFPQHRGARNSPAADWRPGKGEIKLEEHPSPPRVQAGFSSRSDTHNLGINKVRRAVSAALSEAHPCGFSLPPHRGV</sequence>
<dbReference type="EMBL" id="CM043791">
    <property type="protein sequence ID" value="KAI4824242.1"/>
    <property type="molecule type" value="Genomic_DNA"/>
</dbReference>
<organism evidence="1 2">
    <name type="scientific">Chaenocephalus aceratus</name>
    <name type="common">Blackfin icefish</name>
    <name type="synonym">Chaenichthys aceratus</name>
    <dbReference type="NCBI Taxonomy" id="36190"/>
    <lineage>
        <taxon>Eukaryota</taxon>
        <taxon>Metazoa</taxon>
        <taxon>Chordata</taxon>
        <taxon>Craniata</taxon>
        <taxon>Vertebrata</taxon>
        <taxon>Euteleostomi</taxon>
        <taxon>Actinopterygii</taxon>
        <taxon>Neopterygii</taxon>
        <taxon>Teleostei</taxon>
        <taxon>Neoteleostei</taxon>
        <taxon>Acanthomorphata</taxon>
        <taxon>Eupercaria</taxon>
        <taxon>Perciformes</taxon>
        <taxon>Notothenioidei</taxon>
        <taxon>Channichthyidae</taxon>
        <taxon>Chaenocephalus</taxon>
    </lineage>
</organism>
<proteinExistence type="predicted"/>
<protein>
    <submittedName>
        <fullName evidence="1">Uncharacterized protein</fullName>
    </submittedName>
</protein>
<dbReference type="Proteomes" id="UP001057452">
    <property type="component" value="Chromosome 7"/>
</dbReference>
<evidence type="ECO:0000313" key="2">
    <source>
        <dbReference type="Proteomes" id="UP001057452"/>
    </source>
</evidence>
<keyword evidence="2" id="KW-1185">Reference proteome</keyword>
<accession>A0ACB9XDA9</accession>
<feature type="non-terminal residue" evidence="1">
    <location>
        <position position="100"/>
    </location>
</feature>
<reference evidence="1" key="1">
    <citation type="submission" date="2022-05" db="EMBL/GenBank/DDBJ databases">
        <title>Chromosome-level genome of Chaenocephalus aceratus.</title>
        <authorList>
            <person name="Park H."/>
        </authorList>
    </citation>
    <scope>NUCLEOTIDE SEQUENCE</scope>
    <source>
        <strain evidence="1">KU_202001</strain>
    </source>
</reference>
<comment type="caution">
    <text evidence="1">The sequence shown here is derived from an EMBL/GenBank/DDBJ whole genome shotgun (WGS) entry which is preliminary data.</text>
</comment>
<gene>
    <name evidence="1" type="ORF">KUCAC02_012768</name>
</gene>